<dbReference type="AlphaFoldDB" id="A0A6N2SDV7"/>
<accession>A0A6N2SDV7</accession>
<gene>
    <name evidence="1" type="ORF">BCLFYP20_01555</name>
</gene>
<dbReference type="EMBL" id="CACRTB010000007">
    <property type="protein sequence ID" value="VYS91577.1"/>
    <property type="molecule type" value="Genomic_DNA"/>
</dbReference>
<organism evidence="1">
    <name type="scientific">Bacteroides caccae</name>
    <dbReference type="NCBI Taxonomy" id="47678"/>
    <lineage>
        <taxon>Bacteria</taxon>
        <taxon>Pseudomonadati</taxon>
        <taxon>Bacteroidota</taxon>
        <taxon>Bacteroidia</taxon>
        <taxon>Bacteroidales</taxon>
        <taxon>Bacteroidaceae</taxon>
        <taxon>Bacteroides</taxon>
    </lineage>
</organism>
<reference evidence="1" key="1">
    <citation type="submission" date="2019-11" db="EMBL/GenBank/DDBJ databases">
        <authorList>
            <person name="Feng L."/>
        </authorList>
    </citation>
    <scope>NUCLEOTIDE SEQUENCE</scope>
    <source>
        <strain evidence="1">BcaccaeLFYP20</strain>
    </source>
</reference>
<name>A0A6N2SDV7_9BACE</name>
<proteinExistence type="predicted"/>
<protein>
    <submittedName>
        <fullName evidence="1">Uncharacterized protein</fullName>
    </submittedName>
</protein>
<evidence type="ECO:0000313" key="1">
    <source>
        <dbReference type="EMBL" id="VYS91577.1"/>
    </source>
</evidence>
<sequence length="42" mass="4827">MSNQIFPLLEAFNRHLNNALHILNSGAFIINRLKAHIKVQKT</sequence>